<keyword evidence="2" id="KW-1185">Reference proteome</keyword>
<protein>
    <submittedName>
        <fullName evidence="1">OLC1v1006522C1</fullName>
    </submittedName>
</protein>
<accession>A0AAV1DHR1</accession>
<gene>
    <name evidence="1" type="ORF">OLC1_LOCUS15580</name>
</gene>
<reference evidence="1" key="1">
    <citation type="submission" date="2023-03" db="EMBL/GenBank/DDBJ databases">
        <authorList>
            <person name="Julca I."/>
        </authorList>
    </citation>
    <scope>NUCLEOTIDE SEQUENCE</scope>
</reference>
<dbReference type="InterPro" id="IPR020568">
    <property type="entry name" value="Ribosomal_Su5_D2-typ_SF"/>
</dbReference>
<name>A0AAV1DHR1_OLDCO</name>
<dbReference type="AlphaFoldDB" id="A0AAV1DHR1"/>
<dbReference type="Proteomes" id="UP001161247">
    <property type="component" value="Chromosome 5"/>
</dbReference>
<evidence type="ECO:0000313" key="1">
    <source>
        <dbReference type="EMBL" id="CAI9107213.1"/>
    </source>
</evidence>
<dbReference type="PANTHER" id="PTHR32472:SF10">
    <property type="entry name" value="DNA REPAIR PROTEIN RADA-LIKE PROTEIN"/>
    <property type="match status" value="1"/>
</dbReference>
<dbReference type="SUPFAM" id="SSF54211">
    <property type="entry name" value="Ribosomal protein S5 domain 2-like"/>
    <property type="match status" value="1"/>
</dbReference>
<proteinExistence type="predicted"/>
<dbReference type="EMBL" id="OX459122">
    <property type="protein sequence ID" value="CAI9107213.1"/>
    <property type="molecule type" value="Genomic_DNA"/>
</dbReference>
<dbReference type="GO" id="GO:0000725">
    <property type="term" value="P:recombinational repair"/>
    <property type="evidence" value="ECO:0007669"/>
    <property type="project" value="TreeGrafter"/>
</dbReference>
<dbReference type="PANTHER" id="PTHR32472">
    <property type="entry name" value="DNA REPAIR PROTEIN RADA"/>
    <property type="match status" value="1"/>
</dbReference>
<sequence>MGGSRAFLIEVQALCIMTGSTTKQVNGVLPNKADMIIAVLNKQADLNLRLNGIYINVANGAKLFDTAGDVALAAASLNVPFPRGVAFIGEVGLGGDLRIVPKNGEEGSYPVQFGVQKVYCSRTSHQTIVEPGSYGP</sequence>
<evidence type="ECO:0000313" key="2">
    <source>
        <dbReference type="Proteomes" id="UP001161247"/>
    </source>
</evidence>
<organism evidence="1 2">
    <name type="scientific">Oldenlandia corymbosa var. corymbosa</name>
    <dbReference type="NCBI Taxonomy" id="529605"/>
    <lineage>
        <taxon>Eukaryota</taxon>
        <taxon>Viridiplantae</taxon>
        <taxon>Streptophyta</taxon>
        <taxon>Embryophyta</taxon>
        <taxon>Tracheophyta</taxon>
        <taxon>Spermatophyta</taxon>
        <taxon>Magnoliopsida</taxon>
        <taxon>eudicotyledons</taxon>
        <taxon>Gunneridae</taxon>
        <taxon>Pentapetalae</taxon>
        <taxon>asterids</taxon>
        <taxon>lamiids</taxon>
        <taxon>Gentianales</taxon>
        <taxon>Rubiaceae</taxon>
        <taxon>Rubioideae</taxon>
        <taxon>Spermacoceae</taxon>
        <taxon>Hedyotis-Oldenlandia complex</taxon>
        <taxon>Oldenlandia</taxon>
    </lineage>
</organism>